<accession>A0A1H3AVE4</accession>
<organism evidence="5 6">
    <name type="scientific">Albimonas donghaensis</name>
    <dbReference type="NCBI Taxonomy" id="356660"/>
    <lineage>
        <taxon>Bacteria</taxon>
        <taxon>Pseudomonadati</taxon>
        <taxon>Pseudomonadota</taxon>
        <taxon>Alphaproteobacteria</taxon>
        <taxon>Rhodobacterales</taxon>
        <taxon>Paracoccaceae</taxon>
        <taxon>Albimonas</taxon>
    </lineage>
</organism>
<dbReference type="Gene3D" id="3.40.190.170">
    <property type="entry name" value="Bacterial extracellular solute-binding protein, family 7"/>
    <property type="match status" value="1"/>
</dbReference>
<evidence type="ECO:0000256" key="2">
    <source>
        <dbReference type="ARBA" id="ARBA00022729"/>
    </source>
</evidence>
<dbReference type="PANTHER" id="PTHR33376">
    <property type="match status" value="1"/>
</dbReference>
<dbReference type="AlphaFoldDB" id="A0A1H3AVE4"/>
<feature type="signal peptide" evidence="4">
    <location>
        <begin position="1"/>
        <end position="29"/>
    </location>
</feature>
<comment type="subcellular location">
    <subcellularLocation>
        <location evidence="1">Periplasm</location>
    </subcellularLocation>
</comment>
<dbReference type="Pfam" id="PF03480">
    <property type="entry name" value="DctP"/>
    <property type="match status" value="1"/>
</dbReference>
<name>A0A1H3AVE4_9RHOB</name>
<evidence type="ECO:0000256" key="4">
    <source>
        <dbReference type="SAM" id="SignalP"/>
    </source>
</evidence>
<dbReference type="GO" id="GO:0042597">
    <property type="term" value="C:periplasmic space"/>
    <property type="evidence" value="ECO:0007669"/>
    <property type="project" value="UniProtKB-SubCell"/>
</dbReference>
<dbReference type="STRING" id="356660.SAMN05444336_104328"/>
<dbReference type="Proteomes" id="UP000199118">
    <property type="component" value="Unassembled WGS sequence"/>
</dbReference>
<evidence type="ECO:0000313" key="6">
    <source>
        <dbReference type="Proteomes" id="UP000199118"/>
    </source>
</evidence>
<dbReference type="RefSeq" id="WP_092682699.1">
    <property type="nucleotide sequence ID" value="NZ_FNMZ01000004.1"/>
</dbReference>
<protein>
    <submittedName>
        <fullName evidence="5">TRAP-type C4-dicarboxylate transport system, substrate-binding protein</fullName>
    </submittedName>
</protein>
<evidence type="ECO:0000313" key="5">
    <source>
        <dbReference type="EMBL" id="SDX33378.1"/>
    </source>
</evidence>
<dbReference type="PANTHER" id="PTHR33376:SF5">
    <property type="entry name" value="EXTRACYTOPLASMIC SOLUTE RECEPTOR PROTEIN"/>
    <property type="match status" value="1"/>
</dbReference>
<dbReference type="InterPro" id="IPR038404">
    <property type="entry name" value="TRAP_DctP_sf"/>
</dbReference>
<dbReference type="InterPro" id="IPR018389">
    <property type="entry name" value="DctP_fam"/>
</dbReference>
<sequence>MKLNRNIAAGLFGLGAAITASGAATTASADTLRFAIGWPPNTNAAGAFDTFSEVLEAETGGEMSAKIYPLSLLNFLESTSGVRDGIADLTTILLPYFLTEFPASNFGTELAALTDLTVEDGDRVGIVFAGAYQEWLLFNCPECLGEFKAQNAVFLGGGSSTRYHLICNKQVNSLEELQGARIRAGGAWWARWATAMGATPVSMSINETFEGLSQGVLDCSASSNPELFNFGFIDVVEFLSEGAPGSQFPSATAVINKDAWDGASEDQRKALLKAAAGLAAKITYVYIEESEAGIAEMKKRDIPVAMASADLLEKSRAHVASDPTTLAASYKERFGLENGEAYTAKMKELITKWDGLTKDVTSTEQLADLYWTEIMSKVDVTTYGQ</sequence>
<dbReference type="OrthoDB" id="7239472at2"/>
<dbReference type="CDD" id="cd13666">
    <property type="entry name" value="PBP2_TRAP_DctP_like_1"/>
    <property type="match status" value="1"/>
</dbReference>
<proteinExistence type="predicted"/>
<feature type="chain" id="PRO_5011776536" evidence="4">
    <location>
        <begin position="30"/>
        <end position="385"/>
    </location>
</feature>
<dbReference type="EMBL" id="FNMZ01000004">
    <property type="protein sequence ID" value="SDX33378.1"/>
    <property type="molecule type" value="Genomic_DNA"/>
</dbReference>
<dbReference type="NCBIfam" id="NF037995">
    <property type="entry name" value="TRAP_S1"/>
    <property type="match status" value="1"/>
</dbReference>
<evidence type="ECO:0000256" key="1">
    <source>
        <dbReference type="ARBA" id="ARBA00004418"/>
    </source>
</evidence>
<dbReference type="GO" id="GO:0055085">
    <property type="term" value="P:transmembrane transport"/>
    <property type="evidence" value="ECO:0007669"/>
    <property type="project" value="InterPro"/>
</dbReference>
<keyword evidence="6" id="KW-1185">Reference proteome</keyword>
<gene>
    <name evidence="5" type="ORF">SAMN05444336_104328</name>
</gene>
<evidence type="ECO:0000256" key="3">
    <source>
        <dbReference type="ARBA" id="ARBA00022764"/>
    </source>
</evidence>
<reference evidence="5 6" key="1">
    <citation type="submission" date="2016-10" db="EMBL/GenBank/DDBJ databases">
        <authorList>
            <person name="de Groot N.N."/>
        </authorList>
    </citation>
    <scope>NUCLEOTIDE SEQUENCE [LARGE SCALE GENOMIC DNA]</scope>
    <source>
        <strain evidence="5 6">DSM 17890</strain>
    </source>
</reference>
<keyword evidence="2 4" id="KW-0732">Signal</keyword>
<keyword evidence="3" id="KW-0574">Periplasm</keyword>